<accession>A0ABS4I1D5</accession>
<evidence type="ECO:0000313" key="2">
    <source>
        <dbReference type="Proteomes" id="UP001519344"/>
    </source>
</evidence>
<sequence>MEEQLQKAKELFVLYRGNFIHMHREGVLEAYKQFEVGRQVEIDWYSEMIDAYAKELSIRNWEAVSGLGALAKYYQDARIVDHVTAFISRQLMGADSIVKLMYAEKLLEIIQTTKNVIAKEKLYEAYRHALRVLEDIIAKPLIVDPGHELSLFQLKDKKSLNLRARKSIEEIKLVEF</sequence>
<keyword evidence="2" id="KW-1185">Reference proteome</keyword>
<proteinExistence type="predicted"/>
<reference evidence="1 2" key="1">
    <citation type="submission" date="2021-03" db="EMBL/GenBank/DDBJ databases">
        <title>Genomic Encyclopedia of Type Strains, Phase IV (KMG-IV): sequencing the most valuable type-strain genomes for metagenomic binning, comparative biology and taxonomic classification.</title>
        <authorList>
            <person name="Goeker M."/>
        </authorList>
    </citation>
    <scope>NUCLEOTIDE SEQUENCE [LARGE SCALE GENOMIC DNA]</scope>
    <source>
        <strain evidence="1 2">DSM 24950</strain>
    </source>
</reference>
<gene>
    <name evidence="1" type="ORF">J2Z65_003599</name>
</gene>
<protein>
    <recommendedName>
        <fullName evidence="3">DUF309 domain-containing protein</fullName>
    </recommendedName>
</protein>
<dbReference type="RefSeq" id="WP_167058056.1">
    <property type="nucleotide sequence ID" value="NZ_JAAOZR010000017.1"/>
</dbReference>
<organism evidence="1 2">
    <name type="scientific">Paenibacillus aceris</name>
    <dbReference type="NCBI Taxonomy" id="869555"/>
    <lineage>
        <taxon>Bacteria</taxon>
        <taxon>Bacillati</taxon>
        <taxon>Bacillota</taxon>
        <taxon>Bacilli</taxon>
        <taxon>Bacillales</taxon>
        <taxon>Paenibacillaceae</taxon>
        <taxon>Paenibacillus</taxon>
    </lineage>
</organism>
<name>A0ABS4I1D5_9BACL</name>
<evidence type="ECO:0008006" key="3">
    <source>
        <dbReference type="Google" id="ProtNLM"/>
    </source>
</evidence>
<evidence type="ECO:0000313" key="1">
    <source>
        <dbReference type="EMBL" id="MBP1964376.1"/>
    </source>
</evidence>
<dbReference type="EMBL" id="JAGGKV010000009">
    <property type="protein sequence ID" value="MBP1964376.1"/>
    <property type="molecule type" value="Genomic_DNA"/>
</dbReference>
<dbReference type="Proteomes" id="UP001519344">
    <property type="component" value="Unassembled WGS sequence"/>
</dbReference>
<comment type="caution">
    <text evidence="1">The sequence shown here is derived from an EMBL/GenBank/DDBJ whole genome shotgun (WGS) entry which is preliminary data.</text>
</comment>